<comment type="caution">
    <text evidence="3">The sequence shown here is derived from an EMBL/GenBank/DDBJ whole genome shotgun (WGS) entry which is preliminary data.</text>
</comment>
<evidence type="ECO:0000256" key="2">
    <source>
        <dbReference type="SAM" id="Phobius"/>
    </source>
</evidence>
<name>A0ABS1L009_9BACT</name>
<dbReference type="Pfam" id="PF13646">
    <property type="entry name" value="HEAT_2"/>
    <property type="match status" value="1"/>
</dbReference>
<evidence type="ECO:0000313" key="3">
    <source>
        <dbReference type="EMBL" id="MBL0745030.1"/>
    </source>
</evidence>
<dbReference type="SUPFAM" id="SSF48371">
    <property type="entry name" value="ARM repeat"/>
    <property type="match status" value="1"/>
</dbReference>
<keyword evidence="1" id="KW-0175">Coiled coil</keyword>
<organism evidence="3 4">
    <name type="scientific">Chryseolinea lacunae</name>
    <dbReference type="NCBI Taxonomy" id="2801331"/>
    <lineage>
        <taxon>Bacteria</taxon>
        <taxon>Pseudomonadati</taxon>
        <taxon>Bacteroidota</taxon>
        <taxon>Cytophagia</taxon>
        <taxon>Cytophagales</taxon>
        <taxon>Fulvivirgaceae</taxon>
        <taxon>Chryseolinea</taxon>
    </lineage>
</organism>
<dbReference type="EMBL" id="JAERRB010000014">
    <property type="protein sequence ID" value="MBL0745030.1"/>
    <property type="molecule type" value="Genomic_DNA"/>
</dbReference>
<feature type="transmembrane region" description="Helical" evidence="2">
    <location>
        <begin position="88"/>
        <end position="109"/>
    </location>
</feature>
<keyword evidence="2" id="KW-1133">Transmembrane helix</keyword>
<dbReference type="Gene3D" id="1.25.10.10">
    <property type="entry name" value="Leucine-rich Repeat Variant"/>
    <property type="match status" value="1"/>
</dbReference>
<accession>A0ABS1L009</accession>
<sequence>MEKEKLESLIIDFIDGKLLEDERKIVEQELMRNPAAYKLYEELKEVMQAMHTASRLEPSANLKLQFDKMLAEEMQQQKPAKTIFFQPVFYRVAAAVLLLVLGGGVGFWISRQQQQAEELRAMKEEMEKTKQMMMGMLDNQESASQRLMGANVAYKTIVKADDEIVNALVNTMNEDPNTNVRMAALEALSKFHSQPHVRKALIASLRTQKDPLVQIALIHLMIDMKEKGITEELKRITTDDEALPAVKDEAHVGLLKLS</sequence>
<proteinExistence type="predicted"/>
<dbReference type="InterPro" id="IPR016024">
    <property type="entry name" value="ARM-type_fold"/>
</dbReference>
<dbReference type="Proteomes" id="UP000613030">
    <property type="component" value="Unassembled WGS sequence"/>
</dbReference>
<feature type="coiled-coil region" evidence="1">
    <location>
        <begin position="109"/>
        <end position="139"/>
    </location>
</feature>
<keyword evidence="2" id="KW-0812">Transmembrane</keyword>
<dbReference type="RefSeq" id="WP_202015193.1">
    <property type="nucleotide sequence ID" value="NZ_JAERRB010000014.1"/>
</dbReference>
<dbReference type="InterPro" id="IPR011989">
    <property type="entry name" value="ARM-like"/>
</dbReference>
<keyword evidence="4" id="KW-1185">Reference proteome</keyword>
<gene>
    <name evidence="3" type="ORF">JI741_27625</name>
</gene>
<reference evidence="3 4" key="1">
    <citation type="submission" date="2021-01" db="EMBL/GenBank/DDBJ databases">
        <title>Chryseolinea sp. Jin1 Genome sequencing and assembly.</title>
        <authorList>
            <person name="Kim I."/>
        </authorList>
    </citation>
    <scope>NUCLEOTIDE SEQUENCE [LARGE SCALE GENOMIC DNA]</scope>
    <source>
        <strain evidence="3 4">Jin1</strain>
    </source>
</reference>
<evidence type="ECO:0000256" key="1">
    <source>
        <dbReference type="SAM" id="Coils"/>
    </source>
</evidence>
<keyword evidence="2" id="KW-0472">Membrane</keyword>
<evidence type="ECO:0000313" key="4">
    <source>
        <dbReference type="Proteomes" id="UP000613030"/>
    </source>
</evidence>
<protein>
    <submittedName>
        <fullName evidence="3">HEAT repeat domain-containing protein</fullName>
    </submittedName>
</protein>